<reference evidence="1 2" key="1">
    <citation type="journal article" date="2002" name="Environ. Microbiol.">
        <title>Complete genome sequence and comparative analysis of the metabolically versatile Pseudomonas putida KT2440.</title>
        <authorList>
            <person name="Nelson K.E."/>
            <person name="Weinel C."/>
            <person name="Paulsen I.T."/>
            <person name="Dodson R.J."/>
            <person name="Hilbert H."/>
            <person name="Martins dos Santos V.A."/>
            <person name="Fouts D.E."/>
            <person name="Gill S.R."/>
            <person name="Pop M."/>
            <person name="Holmes M."/>
            <person name="Brinkac L."/>
            <person name="Beanan M."/>
            <person name="DeBoy R.T."/>
            <person name="Daugherty S."/>
            <person name="Kolonay J."/>
            <person name="Madupu R."/>
            <person name="Nelson W."/>
            <person name="White O."/>
            <person name="Peterson J."/>
            <person name="Khouri H."/>
            <person name="Hance I."/>
            <person name="Chris Lee P."/>
            <person name="Holtzapple E."/>
            <person name="Scanlan D."/>
            <person name="Tran K."/>
            <person name="Moazzez A."/>
            <person name="Utterback T."/>
            <person name="Rizzo M."/>
            <person name="Lee K."/>
            <person name="Kosack D."/>
            <person name="Moestl D."/>
            <person name="Wedler H."/>
            <person name="Lauber J."/>
            <person name="Stjepandic D."/>
            <person name="Hoheisel J."/>
            <person name="Straetz M."/>
            <person name="Heim S."/>
            <person name="Kiewitz C."/>
            <person name="Eisen J.A."/>
            <person name="Timmis K.N."/>
            <person name="Dusterhoft A."/>
            <person name="Tummler B."/>
            <person name="Fraser C.M."/>
        </authorList>
    </citation>
    <scope>NUCLEOTIDE SEQUENCE [LARGE SCALE GENOMIC DNA]</scope>
    <source>
        <strain evidence="2">ATCC 47054 / DSM 6125 / CFBP 8728 / NCIMB 11950 / KT2440</strain>
    </source>
</reference>
<keyword evidence="2" id="KW-1185">Reference proteome</keyword>
<dbReference type="OrthoDB" id="6998629at2"/>
<sequence length="99" mass="11655">MRCFSRGLTSTMTKPSILGRWKMKSLYQLWDYVFPDRRPEAEIRHERQFIEAVNSLKTLRVTDRGGMSIDPEEIRDVILESREALKHLVDPAHRKANKT</sequence>
<protein>
    <submittedName>
        <fullName evidence="1">Uncharacterized protein</fullName>
    </submittedName>
</protein>
<organism evidence="1 2">
    <name type="scientific">Pseudomonas putida (strain ATCC 47054 / DSM 6125 / CFBP 8728 / NCIMB 11950 / KT2440)</name>
    <dbReference type="NCBI Taxonomy" id="160488"/>
    <lineage>
        <taxon>Bacteria</taxon>
        <taxon>Pseudomonadati</taxon>
        <taxon>Pseudomonadota</taxon>
        <taxon>Gammaproteobacteria</taxon>
        <taxon>Pseudomonadales</taxon>
        <taxon>Pseudomonadaceae</taxon>
        <taxon>Pseudomonas</taxon>
    </lineage>
</organism>
<dbReference type="KEGG" id="ppu:PP_3684"/>
<gene>
    <name evidence="1" type="ordered locus">PP_3684</name>
</gene>
<dbReference type="PaxDb" id="160488-PP_3684"/>
<dbReference type="PATRIC" id="fig|160488.4.peg.3919"/>
<dbReference type="AlphaFoldDB" id="Q88GN6"/>
<reference evidence="1 2" key="2">
    <citation type="journal article" date="2016" name="Environ. Microbiol.">
        <title>The revisited genome of Pseudomonas putida KT2440 enlightens its value as a robust metabolic chassis.</title>
        <authorList>
            <person name="Belda E."/>
            <person name="van Heck R.G."/>
            <person name="Lopez-Sanchez M.J."/>
            <person name="Cruveiller S."/>
            <person name="Barbe V."/>
            <person name="Fraser C."/>
            <person name="Klenk H.P."/>
            <person name="Petersen J."/>
            <person name="Morgat A."/>
            <person name="Nikel P.I."/>
            <person name="Vallenet D."/>
            <person name="Rouy Z."/>
            <person name="Sekowska A."/>
            <person name="Martins Dos Santos V.A."/>
            <person name="de Lorenzo V."/>
            <person name="Danchin A."/>
            <person name="Medigue C."/>
        </authorList>
    </citation>
    <scope>NUCLEOTIDE SEQUENCE [LARGE SCALE GENOMIC DNA]</scope>
    <source>
        <strain evidence="2">ATCC 47054 / DSM 6125 / CFBP 8728 / NCIMB 11950 / KT2440</strain>
    </source>
</reference>
<dbReference type="Proteomes" id="UP000000556">
    <property type="component" value="Chromosome"/>
</dbReference>
<proteinExistence type="predicted"/>
<dbReference type="HOGENOM" id="CLU_2318004_0_0_6"/>
<evidence type="ECO:0000313" key="2">
    <source>
        <dbReference type="Proteomes" id="UP000000556"/>
    </source>
</evidence>
<dbReference type="BioCyc" id="PPUT160488:G1G01-3922-MONOMER"/>
<evidence type="ECO:0000313" key="1">
    <source>
        <dbReference type="EMBL" id="AAN69282.1"/>
    </source>
</evidence>
<name>Q88GN6_PSEPK</name>
<accession>Q88GN6</accession>
<dbReference type="EMBL" id="AE015451">
    <property type="protein sequence ID" value="AAN69282.1"/>
    <property type="molecule type" value="Genomic_DNA"/>
</dbReference>